<dbReference type="EC" id="6.1.1.3" evidence="3"/>
<evidence type="ECO:0000256" key="13">
    <source>
        <dbReference type="ARBA" id="ARBA00031900"/>
    </source>
</evidence>
<protein>
    <recommendedName>
        <fullName evidence="3">threonine--tRNA ligase</fullName>
        <ecNumber evidence="3">6.1.1.3</ecNumber>
    </recommendedName>
    <alternativeName>
        <fullName evidence="13">Threonyl-tRNA synthetase</fullName>
    </alternativeName>
</protein>
<dbReference type="Pfam" id="PF00587">
    <property type="entry name" value="tRNA-synt_2b"/>
    <property type="match status" value="1"/>
</dbReference>
<evidence type="ECO:0000313" key="18">
    <source>
        <dbReference type="Proteomes" id="UP000008743"/>
    </source>
</evidence>
<evidence type="ECO:0000256" key="10">
    <source>
        <dbReference type="ARBA" id="ARBA00022946"/>
    </source>
</evidence>
<gene>
    <name evidence="17" type="ORF">CAOG_007033</name>
</gene>
<dbReference type="CDD" id="cd00860">
    <property type="entry name" value="ThrRS_anticodon"/>
    <property type="match status" value="1"/>
</dbReference>
<comment type="catalytic activity">
    <reaction evidence="14">
        <text>tRNA(Thr) + L-threonine + ATP = L-threonyl-tRNA(Thr) + AMP + diphosphate + H(+)</text>
        <dbReference type="Rhea" id="RHEA:24624"/>
        <dbReference type="Rhea" id="RHEA-COMP:9670"/>
        <dbReference type="Rhea" id="RHEA-COMP:9704"/>
        <dbReference type="ChEBI" id="CHEBI:15378"/>
        <dbReference type="ChEBI" id="CHEBI:30616"/>
        <dbReference type="ChEBI" id="CHEBI:33019"/>
        <dbReference type="ChEBI" id="CHEBI:57926"/>
        <dbReference type="ChEBI" id="CHEBI:78442"/>
        <dbReference type="ChEBI" id="CHEBI:78534"/>
        <dbReference type="ChEBI" id="CHEBI:456215"/>
        <dbReference type="EC" id="6.1.1.3"/>
    </reaction>
</comment>
<proteinExistence type="inferred from homology"/>
<dbReference type="GO" id="GO:0004829">
    <property type="term" value="F:threonine-tRNA ligase activity"/>
    <property type="evidence" value="ECO:0007669"/>
    <property type="project" value="UniProtKB-EC"/>
</dbReference>
<dbReference type="EMBL" id="KE346372">
    <property type="protein sequence ID" value="KJE96761.1"/>
    <property type="molecule type" value="Genomic_DNA"/>
</dbReference>
<dbReference type="InterPro" id="IPR002320">
    <property type="entry name" value="Thr-tRNA-ligase_IIa"/>
</dbReference>
<evidence type="ECO:0000256" key="6">
    <source>
        <dbReference type="ARBA" id="ARBA00022741"/>
    </source>
</evidence>
<dbReference type="GO" id="GO:0006435">
    <property type="term" value="P:threonyl-tRNA aminoacylation"/>
    <property type="evidence" value="ECO:0007669"/>
    <property type="project" value="InterPro"/>
</dbReference>
<dbReference type="InterPro" id="IPR002314">
    <property type="entry name" value="aa-tRNA-synt_IIb"/>
</dbReference>
<dbReference type="Pfam" id="PF07973">
    <property type="entry name" value="tRNA_SAD"/>
    <property type="match status" value="1"/>
</dbReference>
<dbReference type="GO" id="GO:0046872">
    <property type="term" value="F:metal ion binding"/>
    <property type="evidence" value="ECO:0007669"/>
    <property type="project" value="UniProtKB-KW"/>
</dbReference>
<dbReference type="AlphaFoldDB" id="A0A0D2UP46"/>
<dbReference type="HAMAP" id="MF_00184">
    <property type="entry name" value="Thr_tRNA_synth"/>
    <property type="match status" value="1"/>
</dbReference>
<keyword evidence="4" id="KW-0436">Ligase</keyword>
<sequence>MLVSTGGVVAPWLARAMATHAFRDARLALFKRHYEASDGATPTTTSAGIDSRSSSETAMAADARRGALKACFKPARADAAPVTVDLASDSKASVIQLAKAALGSTLELVTCTVNGKPWDLTRPLALFINEHAQDAPSSTLEVELLSFDSNAAKHVAWHSAAHVLGAAMEEVYGDDVVLCDGPAISEGGFFYEGMLANGRGSISTTDLAPLVAKATAFISAKHPYQRVSVSVADALAMFPENPFKQHFIRKAAAAAAPSSPLISIYRCGDFVDLCRGPHIINTGVVGAITFHAVSAAEWASPLASAPAALPSPIPLQRVYGISFPKAAMLKEWVTAREEAKLRDHRLIGAAQQLFMFHPYSPGSAFMLPHGMKIISRLQEYIRLAYIHYGYQEVSTPIVYSKELWETSGHLQHYAQDMFAVTGGLTPAAPAAGAAAGAAGHSHHHADSDASSDATQALKPMNCPGHCLIFQRKHYSYRELPIRLADFSPLHRNEAKGALSGLTRVRRFHQDDAHIFCTPEQIQAEILNVLGFVREVYGRLGFSEFTLKLSTRPESFVGSIEQWDYAESCLKDALQQTCGSNWTLNPGDGAFYGPKIDITIRDAIGRQHQTATVQLDFQLPQRFGLRYFDANQQAHTPVMIHRAVLGSLERMFAILIENTAGRWPLWLSPRQVAVCSVDPSVNEYAAEVCKQLEKVSLRLPGSVFEVKNNVTTDSSAATPNGSSSAFALQVEADLSDNRLSKKIRDAQVSQFNYIVVTGAREAADRTLNVRDRTGAQLGTMSFDKFVQLLHDQMA</sequence>
<evidence type="ECO:0000256" key="9">
    <source>
        <dbReference type="ARBA" id="ARBA00022917"/>
    </source>
</evidence>
<evidence type="ECO:0000256" key="8">
    <source>
        <dbReference type="ARBA" id="ARBA00022840"/>
    </source>
</evidence>
<dbReference type="GO" id="GO:0005759">
    <property type="term" value="C:mitochondrial matrix"/>
    <property type="evidence" value="ECO:0007669"/>
    <property type="project" value="UniProtKB-SubCell"/>
</dbReference>
<evidence type="ECO:0000256" key="7">
    <source>
        <dbReference type="ARBA" id="ARBA00022833"/>
    </source>
</evidence>
<comment type="subcellular location">
    <subcellularLocation>
        <location evidence="1">Mitochondrion matrix</location>
    </subcellularLocation>
</comment>
<evidence type="ECO:0000256" key="14">
    <source>
        <dbReference type="ARBA" id="ARBA00049515"/>
    </source>
</evidence>
<dbReference type="SUPFAM" id="SSF55186">
    <property type="entry name" value="ThrRS/AlaRS common domain"/>
    <property type="match status" value="1"/>
</dbReference>
<dbReference type="Proteomes" id="UP000008743">
    <property type="component" value="Unassembled WGS sequence"/>
</dbReference>
<evidence type="ECO:0000256" key="3">
    <source>
        <dbReference type="ARBA" id="ARBA00013163"/>
    </source>
</evidence>
<dbReference type="STRING" id="595528.A0A0D2UP46"/>
<dbReference type="SMART" id="SM00863">
    <property type="entry name" value="tRNA_SAD"/>
    <property type="match status" value="1"/>
</dbReference>
<dbReference type="CDD" id="cd00771">
    <property type="entry name" value="ThrRS_core"/>
    <property type="match status" value="1"/>
</dbReference>
<dbReference type="PhylomeDB" id="A0A0D2UP46"/>
<keyword evidence="12" id="KW-0030">Aminoacyl-tRNA synthetase</keyword>
<organism evidence="17 18">
    <name type="scientific">Capsaspora owczarzaki (strain ATCC 30864)</name>
    <dbReference type="NCBI Taxonomy" id="595528"/>
    <lineage>
        <taxon>Eukaryota</taxon>
        <taxon>Filasterea</taxon>
        <taxon>Capsaspora</taxon>
    </lineage>
</organism>
<evidence type="ECO:0000256" key="12">
    <source>
        <dbReference type="ARBA" id="ARBA00023146"/>
    </source>
</evidence>
<feature type="region of interest" description="Disordered" evidence="15">
    <location>
        <begin position="435"/>
        <end position="454"/>
    </location>
</feature>
<name>A0A0D2UP46_CAPO3</name>
<keyword evidence="18" id="KW-1185">Reference proteome</keyword>
<evidence type="ECO:0000256" key="2">
    <source>
        <dbReference type="ARBA" id="ARBA00008226"/>
    </source>
</evidence>
<dbReference type="InterPro" id="IPR045864">
    <property type="entry name" value="aa-tRNA-synth_II/BPL/LPL"/>
</dbReference>
<evidence type="ECO:0000256" key="4">
    <source>
        <dbReference type="ARBA" id="ARBA00022598"/>
    </source>
</evidence>
<evidence type="ECO:0000256" key="11">
    <source>
        <dbReference type="ARBA" id="ARBA00023128"/>
    </source>
</evidence>
<dbReference type="SUPFAM" id="SSF55681">
    <property type="entry name" value="Class II aaRS and biotin synthetases"/>
    <property type="match status" value="1"/>
</dbReference>
<dbReference type="GO" id="GO:0005524">
    <property type="term" value="F:ATP binding"/>
    <property type="evidence" value="ECO:0007669"/>
    <property type="project" value="UniProtKB-KW"/>
</dbReference>
<dbReference type="PRINTS" id="PR01047">
    <property type="entry name" value="TRNASYNTHTHR"/>
</dbReference>
<keyword evidence="9" id="KW-0648">Protein biosynthesis</keyword>
<reference evidence="18" key="1">
    <citation type="submission" date="2011-02" db="EMBL/GenBank/DDBJ databases">
        <title>The Genome Sequence of Capsaspora owczarzaki ATCC 30864.</title>
        <authorList>
            <person name="Russ C."/>
            <person name="Cuomo C."/>
            <person name="Burger G."/>
            <person name="Gray M.W."/>
            <person name="Holland P.W.H."/>
            <person name="King N."/>
            <person name="Lang F.B.F."/>
            <person name="Roger A.J."/>
            <person name="Ruiz-Trillo I."/>
            <person name="Young S.K."/>
            <person name="Zeng Q."/>
            <person name="Gargeya S."/>
            <person name="Alvarado L."/>
            <person name="Berlin A."/>
            <person name="Chapman S.B."/>
            <person name="Chen Z."/>
            <person name="Freedman E."/>
            <person name="Gellesch M."/>
            <person name="Goldberg J."/>
            <person name="Griggs A."/>
            <person name="Gujja S."/>
            <person name="Heilman E."/>
            <person name="Heiman D."/>
            <person name="Howarth C."/>
            <person name="Mehta T."/>
            <person name="Neiman D."/>
            <person name="Pearson M."/>
            <person name="Roberts A."/>
            <person name="Saif S."/>
            <person name="Shea T."/>
            <person name="Shenoy N."/>
            <person name="Sisk P."/>
            <person name="Stolte C."/>
            <person name="Sykes S."/>
            <person name="White J."/>
            <person name="Yandava C."/>
            <person name="Haas B."/>
            <person name="Nusbaum C."/>
            <person name="Birren B."/>
        </authorList>
    </citation>
    <scope>NUCLEOTIDE SEQUENCE</scope>
    <source>
        <strain evidence="18">ATCC 30864</strain>
    </source>
</reference>
<evidence type="ECO:0000256" key="1">
    <source>
        <dbReference type="ARBA" id="ARBA00004305"/>
    </source>
</evidence>
<dbReference type="PROSITE" id="PS50862">
    <property type="entry name" value="AA_TRNA_LIGASE_II"/>
    <property type="match status" value="1"/>
</dbReference>
<dbReference type="NCBIfam" id="TIGR00418">
    <property type="entry name" value="thrS"/>
    <property type="match status" value="1"/>
</dbReference>
<evidence type="ECO:0000313" key="17">
    <source>
        <dbReference type="EMBL" id="KJE96761.1"/>
    </source>
</evidence>
<keyword evidence="8" id="KW-0067">ATP-binding</keyword>
<dbReference type="InterPro" id="IPR036621">
    <property type="entry name" value="Anticodon-bd_dom_sf"/>
</dbReference>
<dbReference type="Gene3D" id="3.30.980.10">
    <property type="entry name" value="Threonyl-trna Synthetase, Chain A, domain 2"/>
    <property type="match status" value="1"/>
</dbReference>
<dbReference type="InterPro" id="IPR047246">
    <property type="entry name" value="ThrRS_anticodon"/>
</dbReference>
<dbReference type="OrthoDB" id="5423599at2759"/>
<dbReference type="eggNOG" id="KOG1637">
    <property type="taxonomic scope" value="Eukaryota"/>
</dbReference>
<dbReference type="Pfam" id="PF03129">
    <property type="entry name" value="HGTP_anticodon"/>
    <property type="match status" value="1"/>
</dbReference>
<evidence type="ECO:0000256" key="15">
    <source>
        <dbReference type="SAM" id="MobiDB-lite"/>
    </source>
</evidence>
<dbReference type="FunFam" id="3.30.930.10:FF:000039">
    <property type="entry name" value="Threonyl-tRNA synthetase, mitochondrial"/>
    <property type="match status" value="1"/>
</dbReference>
<dbReference type="InterPro" id="IPR033728">
    <property type="entry name" value="ThrRS_core"/>
</dbReference>
<dbReference type="InterPro" id="IPR006195">
    <property type="entry name" value="aa-tRNA-synth_II"/>
</dbReference>
<keyword evidence="6" id="KW-0547">Nucleotide-binding</keyword>
<dbReference type="SUPFAM" id="SSF52954">
    <property type="entry name" value="Class II aaRS ABD-related"/>
    <property type="match status" value="1"/>
</dbReference>
<keyword evidence="5" id="KW-0479">Metal-binding</keyword>
<dbReference type="PANTHER" id="PTHR11451">
    <property type="entry name" value="THREONINE-TRNA LIGASE"/>
    <property type="match status" value="1"/>
</dbReference>
<dbReference type="PANTHER" id="PTHR11451:SF44">
    <property type="entry name" value="THREONINE--TRNA LIGASE, CHLOROPLASTIC_MITOCHONDRIAL 2"/>
    <property type="match status" value="1"/>
</dbReference>
<dbReference type="Gene3D" id="3.30.930.10">
    <property type="entry name" value="Bira Bifunctional Protein, Domain 2"/>
    <property type="match status" value="1"/>
</dbReference>
<accession>A0A0D2UP46</accession>
<comment type="similarity">
    <text evidence="2">Belongs to the class-II aminoacyl-tRNA synthetase family.</text>
</comment>
<feature type="domain" description="Aminoacyl-transfer RNA synthetases class-II family profile" evidence="16">
    <location>
        <begin position="368"/>
        <end position="663"/>
    </location>
</feature>
<evidence type="ECO:0000256" key="5">
    <source>
        <dbReference type="ARBA" id="ARBA00022723"/>
    </source>
</evidence>
<dbReference type="InParanoid" id="A0A0D2UP46"/>
<keyword evidence="11" id="KW-0496">Mitochondrion</keyword>
<evidence type="ECO:0000259" key="16">
    <source>
        <dbReference type="PROSITE" id="PS50862"/>
    </source>
</evidence>
<dbReference type="FunFam" id="3.30.980.10:FF:000005">
    <property type="entry name" value="Threonyl-tRNA synthetase, mitochondrial"/>
    <property type="match status" value="1"/>
</dbReference>
<keyword evidence="10" id="KW-0809">Transit peptide</keyword>
<keyword evidence="7" id="KW-0862">Zinc</keyword>
<dbReference type="Gene3D" id="3.40.50.800">
    <property type="entry name" value="Anticodon-binding domain"/>
    <property type="match status" value="1"/>
</dbReference>
<dbReference type="InterPro" id="IPR018163">
    <property type="entry name" value="Thr/Ala-tRNA-synth_IIc_edit"/>
</dbReference>
<dbReference type="InterPro" id="IPR004154">
    <property type="entry name" value="Anticodon-bd"/>
</dbReference>
<dbReference type="InterPro" id="IPR012947">
    <property type="entry name" value="tRNA_SAD"/>
</dbReference>